<organism evidence="2 3">
    <name type="scientific">Kribbella koreensis</name>
    <dbReference type="NCBI Taxonomy" id="57909"/>
    <lineage>
        <taxon>Bacteria</taxon>
        <taxon>Bacillati</taxon>
        <taxon>Actinomycetota</taxon>
        <taxon>Actinomycetes</taxon>
        <taxon>Propionibacteriales</taxon>
        <taxon>Kribbellaceae</taxon>
        <taxon>Kribbella</taxon>
    </lineage>
</organism>
<feature type="chain" id="PRO_5047320588" description="Peptidase M48-like protein" evidence="1">
    <location>
        <begin position="28"/>
        <end position="383"/>
    </location>
</feature>
<dbReference type="RefSeq" id="WP_343968263.1">
    <property type="nucleotide sequence ID" value="NZ_BAAAHK010000006.1"/>
</dbReference>
<evidence type="ECO:0000313" key="3">
    <source>
        <dbReference type="Proteomes" id="UP001500542"/>
    </source>
</evidence>
<evidence type="ECO:0000256" key="1">
    <source>
        <dbReference type="SAM" id="SignalP"/>
    </source>
</evidence>
<accession>A0ABN1Q343</accession>
<reference evidence="2 3" key="1">
    <citation type="journal article" date="2019" name="Int. J. Syst. Evol. Microbiol.">
        <title>The Global Catalogue of Microorganisms (GCM) 10K type strain sequencing project: providing services to taxonomists for standard genome sequencing and annotation.</title>
        <authorList>
            <consortium name="The Broad Institute Genomics Platform"/>
            <consortium name="The Broad Institute Genome Sequencing Center for Infectious Disease"/>
            <person name="Wu L."/>
            <person name="Ma J."/>
        </authorList>
    </citation>
    <scope>NUCLEOTIDE SEQUENCE [LARGE SCALE GENOMIC DNA]</scope>
    <source>
        <strain evidence="2 3">JCM 10977</strain>
    </source>
</reference>
<dbReference type="Proteomes" id="UP001500542">
    <property type="component" value="Unassembled WGS sequence"/>
</dbReference>
<feature type="signal peptide" evidence="1">
    <location>
        <begin position="1"/>
        <end position="27"/>
    </location>
</feature>
<sequence>MKKSLAGSAILLSLVLAGGLAANAAQASTAGVQTAAATQTVTPEQTAALAAKLNSLRPTDGSTLAAQLNAQVAIDDDLSAAVVPTACNPSTPVRDWAAAQRADWTAADQQFADALNSFQPLLLDALLWPQDAGSTFGLTGEFTTDVTHTFRDLGRFWDIDATGIRLVPMKGTMLTDPARMYRLFHVAYGLPDAISTALATEVVTTVNQPKFDYGNHPFFSFNAFAYPGAVIPGFVIPKMIVMGDGVLEAFKAIGYSDVTAQAILAHEYGHQVQFADNLFTTALTGPEATRRTELMADSFAAYFLTHARGDALQYKRIQQFDQVFFQLGDCGFTNPGHHGTHTQRLRAVDWGYSIVRSAPDQGHILPSRTFAGLFETQLPIIVA</sequence>
<dbReference type="EMBL" id="BAAAHK010000006">
    <property type="protein sequence ID" value="GAA0937080.1"/>
    <property type="molecule type" value="Genomic_DNA"/>
</dbReference>
<keyword evidence="3" id="KW-1185">Reference proteome</keyword>
<gene>
    <name evidence="2" type="ORF">GCM10009554_25100</name>
</gene>
<evidence type="ECO:0008006" key="4">
    <source>
        <dbReference type="Google" id="ProtNLM"/>
    </source>
</evidence>
<proteinExistence type="predicted"/>
<evidence type="ECO:0000313" key="2">
    <source>
        <dbReference type="EMBL" id="GAA0937080.1"/>
    </source>
</evidence>
<protein>
    <recommendedName>
        <fullName evidence="4">Peptidase M48-like protein</fullName>
    </recommendedName>
</protein>
<name>A0ABN1Q343_9ACTN</name>
<comment type="caution">
    <text evidence="2">The sequence shown here is derived from an EMBL/GenBank/DDBJ whole genome shotgun (WGS) entry which is preliminary data.</text>
</comment>
<keyword evidence="1" id="KW-0732">Signal</keyword>